<dbReference type="Proteomes" id="UP000789845">
    <property type="component" value="Unassembled WGS sequence"/>
</dbReference>
<dbReference type="InterPro" id="IPR041489">
    <property type="entry name" value="PDZ_6"/>
</dbReference>
<feature type="transmembrane region" description="Helical" evidence="1">
    <location>
        <begin position="143"/>
        <end position="163"/>
    </location>
</feature>
<evidence type="ECO:0000259" key="2">
    <source>
        <dbReference type="PROSITE" id="PS50106"/>
    </source>
</evidence>
<accession>A0A9C7GA71</accession>
<reference evidence="3" key="1">
    <citation type="submission" date="2021-10" db="EMBL/GenBank/DDBJ databases">
        <authorList>
            <person name="Criscuolo A."/>
        </authorList>
    </citation>
    <scope>NUCLEOTIDE SEQUENCE</scope>
    <source>
        <strain evidence="3">CIP111885</strain>
    </source>
</reference>
<dbReference type="GO" id="GO:0051301">
    <property type="term" value="P:cell division"/>
    <property type="evidence" value="ECO:0007669"/>
    <property type="project" value="UniProtKB-KW"/>
</dbReference>
<evidence type="ECO:0000313" key="4">
    <source>
        <dbReference type="Proteomes" id="UP000789845"/>
    </source>
</evidence>
<sequence>MEMVQDWLWALLGGVGKMFWNPLFYYLFFLAAVLGVARVKRERRNFHVRVQDAYFELRQLFPLGVVLGLVASIVTIAVGLVIPLGAVLLFVLFSFLLSATTKIRVLSPAYIIGASFFALIFAAGRTLPIPFFSNAFVGLDEKIYPAIGIFLTTLIIIEGILIVRNGSTATSPKLLKSKRGQWVGIHEAKRIWAVPMLLLIPGESLSLPFDWWPIFSIGGESYSILLVPFAIGFHQQILAQLPKEAVKRLGKKVIKLGVVTTALAITGFWFPLATIIVVALAMIGREAITIQQRVSEENAPVYFSKRDNGVMILDVLPDSPAEKMGLKVGELITKVNGTKVYNESHFYEGLVRNRAQCKLEVIDINGQIRFVGRALYEGEHHELGVLFVSDQEKWGNEAV</sequence>
<keyword evidence="3" id="KW-0131">Cell cycle</keyword>
<evidence type="ECO:0000313" key="3">
    <source>
        <dbReference type="EMBL" id="CAG9608438.1"/>
    </source>
</evidence>
<keyword evidence="1" id="KW-1133">Transmembrane helix</keyword>
<protein>
    <submittedName>
        <fullName evidence="3">Cell division topological determinant MinJ</fullName>
    </submittedName>
</protein>
<gene>
    <name evidence="3" type="primary">minJ</name>
    <name evidence="3" type="ORF">NEOCIP111885_02132</name>
</gene>
<dbReference type="AlphaFoldDB" id="A0A9C7GA71"/>
<feature type="transmembrane region" description="Helical" evidence="1">
    <location>
        <begin position="105"/>
        <end position="123"/>
    </location>
</feature>
<feature type="transmembrane region" description="Helical" evidence="1">
    <location>
        <begin position="60"/>
        <end position="93"/>
    </location>
</feature>
<keyword evidence="3" id="KW-0132">Cell division</keyword>
<dbReference type="PROSITE" id="PS50106">
    <property type="entry name" value="PDZ"/>
    <property type="match status" value="1"/>
</dbReference>
<organism evidence="3 4">
    <name type="scientific">Pseudoneobacillus rhizosphaerae</name>
    <dbReference type="NCBI Taxonomy" id="2880968"/>
    <lineage>
        <taxon>Bacteria</taxon>
        <taxon>Bacillati</taxon>
        <taxon>Bacillota</taxon>
        <taxon>Bacilli</taxon>
        <taxon>Bacillales</taxon>
        <taxon>Bacillaceae</taxon>
        <taxon>Pseudoneobacillus</taxon>
    </lineage>
</organism>
<comment type="caution">
    <text evidence="3">The sequence shown here is derived from an EMBL/GenBank/DDBJ whole genome shotgun (WGS) entry which is preliminary data.</text>
</comment>
<evidence type="ECO:0000256" key="1">
    <source>
        <dbReference type="SAM" id="Phobius"/>
    </source>
</evidence>
<dbReference type="Pfam" id="PF17820">
    <property type="entry name" value="PDZ_6"/>
    <property type="match status" value="1"/>
</dbReference>
<feature type="domain" description="PDZ" evidence="2">
    <location>
        <begin position="287"/>
        <end position="345"/>
    </location>
</feature>
<keyword evidence="1" id="KW-0812">Transmembrane</keyword>
<name>A0A9C7GA71_9BACI</name>
<dbReference type="SUPFAM" id="SSF50156">
    <property type="entry name" value="PDZ domain-like"/>
    <property type="match status" value="1"/>
</dbReference>
<dbReference type="InterPro" id="IPR036034">
    <property type="entry name" value="PDZ_sf"/>
</dbReference>
<dbReference type="SMART" id="SM00228">
    <property type="entry name" value="PDZ"/>
    <property type="match status" value="1"/>
</dbReference>
<dbReference type="Gene3D" id="2.30.42.10">
    <property type="match status" value="1"/>
</dbReference>
<feature type="transmembrane region" description="Helical" evidence="1">
    <location>
        <begin position="253"/>
        <end position="283"/>
    </location>
</feature>
<keyword evidence="1" id="KW-0472">Membrane</keyword>
<dbReference type="EMBL" id="CAKJTG010000010">
    <property type="protein sequence ID" value="CAG9608438.1"/>
    <property type="molecule type" value="Genomic_DNA"/>
</dbReference>
<feature type="transmembrane region" description="Helical" evidence="1">
    <location>
        <begin position="20"/>
        <end position="39"/>
    </location>
</feature>
<dbReference type="RefSeq" id="WP_354002339.1">
    <property type="nucleotide sequence ID" value="NZ_CAKJTG010000010.1"/>
</dbReference>
<dbReference type="InterPro" id="IPR001478">
    <property type="entry name" value="PDZ"/>
</dbReference>
<keyword evidence="4" id="KW-1185">Reference proteome</keyword>
<proteinExistence type="predicted"/>